<dbReference type="STRING" id="4999.A0A1Y1UMN5"/>
<dbReference type="AlphaFoldDB" id="A0A1Y1UMN5"/>
<evidence type="ECO:0000256" key="5">
    <source>
        <dbReference type="ARBA" id="ARBA00022989"/>
    </source>
</evidence>
<evidence type="ECO:0000256" key="6">
    <source>
        <dbReference type="ARBA" id="ARBA00023136"/>
    </source>
</evidence>
<proteinExistence type="inferred from homology"/>
<dbReference type="OrthoDB" id="412647at2759"/>
<dbReference type="RefSeq" id="XP_021873181.1">
    <property type="nucleotide sequence ID" value="XM_022013219.1"/>
</dbReference>
<dbReference type="Pfam" id="PF03935">
    <property type="entry name" value="SKN1_KRE6_Sbg1"/>
    <property type="match status" value="1"/>
</dbReference>
<keyword evidence="6 9" id="KW-0472">Membrane</keyword>
<comment type="subcellular location">
    <subcellularLocation>
        <location evidence="1">Membrane</location>
        <topology evidence="1">Single-pass type II membrane protein</topology>
    </subcellularLocation>
</comment>
<dbReference type="GO" id="GO:0015926">
    <property type="term" value="F:glucosidase activity"/>
    <property type="evidence" value="ECO:0007669"/>
    <property type="project" value="TreeGrafter"/>
</dbReference>
<dbReference type="GO" id="GO:0005789">
    <property type="term" value="C:endoplasmic reticulum membrane"/>
    <property type="evidence" value="ECO:0007669"/>
    <property type="project" value="TreeGrafter"/>
</dbReference>
<dbReference type="SUPFAM" id="SSF49899">
    <property type="entry name" value="Concanavalin A-like lectins/glucanases"/>
    <property type="match status" value="1"/>
</dbReference>
<evidence type="ECO:0000256" key="7">
    <source>
        <dbReference type="ARBA" id="ARBA00023180"/>
    </source>
</evidence>
<accession>A0A1Y1UMN5</accession>
<dbReference type="GO" id="GO:0006078">
    <property type="term" value="P:(1-&gt;6)-beta-D-glucan biosynthetic process"/>
    <property type="evidence" value="ECO:0007669"/>
    <property type="project" value="TreeGrafter"/>
</dbReference>
<protein>
    <submittedName>
        <fullName evidence="11">Beta-glucan synthesis-associated protein</fullName>
    </submittedName>
</protein>
<evidence type="ECO:0000256" key="2">
    <source>
        <dbReference type="ARBA" id="ARBA00010962"/>
    </source>
</evidence>
<dbReference type="GO" id="GO:0005886">
    <property type="term" value="C:plasma membrane"/>
    <property type="evidence" value="ECO:0007669"/>
    <property type="project" value="TreeGrafter"/>
</dbReference>
<dbReference type="Gene3D" id="2.60.120.200">
    <property type="match status" value="2"/>
</dbReference>
<evidence type="ECO:0000256" key="4">
    <source>
        <dbReference type="ARBA" id="ARBA00022968"/>
    </source>
</evidence>
<dbReference type="FunFam" id="2.60.120.200:FF:000259">
    <property type="entry name" value="Chromosome 9, whole genome shotgun sequence"/>
    <property type="match status" value="1"/>
</dbReference>
<dbReference type="InterPro" id="IPR000757">
    <property type="entry name" value="Beta-glucanase-like"/>
</dbReference>
<evidence type="ECO:0000256" key="3">
    <source>
        <dbReference type="ARBA" id="ARBA00022692"/>
    </source>
</evidence>
<reference evidence="11 12" key="1">
    <citation type="submission" date="2017-03" db="EMBL/GenBank/DDBJ databases">
        <title>Widespread Adenine N6-methylation of Active Genes in Fungi.</title>
        <authorList>
            <consortium name="DOE Joint Genome Institute"/>
            <person name="Mondo S.J."/>
            <person name="Dannebaum R.O."/>
            <person name="Kuo R.C."/>
            <person name="Louie K.B."/>
            <person name="Bewick A.J."/>
            <person name="Labutti K."/>
            <person name="Haridas S."/>
            <person name="Kuo A."/>
            <person name="Salamov A."/>
            <person name="Ahrendt S.R."/>
            <person name="Lau R."/>
            <person name="Bowen B.P."/>
            <person name="Lipzen A."/>
            <person name="Sullivan W."/>
            <person name="Andreopoulos W.B."/>
            <person name="Clum A."/>
            <person name="Lindquist E."/>
            <person name="Daum C."/>
            <person name="Northen T.R."/>
            <person name="Ramamoorthy G."/>
            <person name="Schmitz R.J."/>
            <person name="Gryganskyi A."/>
            <person name="Culley D."/>
            <person name="Magnuson J."/>
            <person name="James T.Y."/>
            <person name="O'Malley M.A."/>
            <person name="Stajich J.E."/>
            <person name="Spatafora J.W."/>
            <person name="Visel A."/>
            <person name="Grigoriev I.V."/>
        </authorList>
    </citation>
    <scope>NUCLEOTIDE SEQUENCE [LARGE SCALE GENOMIC DNA]</scope>
    <source>
        <strain evidence="11 12">NRRL Y-17943</strain>
    </source>
</reference>
<dbReference type="GeneID" id="33555027"/>
<dbReference type="InterPro" id="IPR013320">
    <property type="entry name" value="ConA-like_dom_sf"/>
</dbReference>
<evidence type="ECO:0000256" key="8">
    <source>
        <dbReference type="ARBA" id="ARBA00023316"/>
    </source>
</evidence>
<dbReference type="PROSITE" id="PS51762">
    <property type="entry name" value="GH16_2"/>
    <property type="match status" value="1"/>
</dbReference>
<evidence type="ECO:0000259" key="10">
    <source>
        <dbReference type="PROSITE" id="PS51762"/>
    </source>
</evidence>
<feature type="transmembrane region" description="Helical" evidence="9">
    <location>
        <begin position="60"/>
        <end position="84"/>
    </location>
</feature>
<sequence>MVSACDNLHYTTLTTRQFHLPADPGSWSYLGPEADDDFHDPDYRGTRSSRIKNAVFTLRGIANVGCLIILFMLLILMFAGYPILSYYLTPVETDDGGYNLGGINSTGQIPTIGLFSLIDKDTPASAYTITSADTGETFELVFSDEFNVDGRTFYPGDDPYWEAVDLHYWQTNNLNWYDPVMLTTQGGSLVVTLDNIVSHDLNYVGGMMTSWNQFCFTGGYVEASVSLPGKSSVYGLWPAIWSMGNLGRAGYGGSLDGIWPYSYDSCDVGTLPNQTLNDLPAISTTSGDPAYGGPLSFLPGQRLSSCTCPDDPTHPGPKDSSGAFVGRAAPEIDMFEATTDPTTLKGQVSQSGQWAPFNPYYEFINNSNTYEIYSPDITQLNSYQGHVYQQATSALSETDQKCYTADTGCFSVYGFEYLPGNDGYISWVNDNKTAWKIMASAMAPNAAAKVGQRPVSEEPMYLIINLGISENFGAVDYDGLASLWPVTMLVDYIRVYQDPNNKNIGCDPPNMPTGDYIALYAEAYADPNIVSLISVSRKNSILLMTPRQPKIKFRTTLDLKIVSSTLVDSFYLCCSAHVRLHLSLDTSYSHTVSISTHLQKHLSSDLPPRRHLRLIDRARISYIASSCIINGHHEVGNMPELTIRMTPLL</sequence>
<gene>
    <name evidence="11" type="ORF">BD324DRAFT_576854</name>
</gene>
<evidence type="ECO:0000256" key="9">
    <source>
        <dbReference type="SAM" id="Phobius"/>
    </source>
</evidence>
<comment type="similarity">
    <text evidence="2">Belongs to the SKN1/KRE6 family.</text>
</comment>
<dbReference type="Proteomes" id="UP000193218">
    <property type="component" value="Unassembled WGS sequence"/>
</dbReference>
<evidence type="ECO:0000256" key="1">
    <source>
        <dbReference type="ARBA" id="ARBA00004606"/>
    </source>
</evidence>
<name>A0A1Y1UMN5_9TREE</name>
<comment type="caution">
    <text evidence="11">The sequence shown here is derived from an EMBL/GenBank/DDBJ whole genome shotgun (WGS) entry which is preliminary data.</text>
</comment>
<keyword evidence="3 9" id="KW-0812">Transmembrane</keyword>
<keyword evidence="4" id="KW-0735">Signal-anchor</keyword>
<evidence type="ECO:0000313" key="11">
    <source>
        <dbReference type="EMBL" id="ORX39318.1"/>
    </source>
</evidence>
<dbReference type="PANTHER" id="PTHR31361">
    <property type="entry name" value="BETA-GLUCAN SYNTHESIS-ASSOCIATED PROTEIN KRE6-RELATED"/>
    <property type="match status" value="1"/>
</dbReference>
<keyword evidence="5 9" id="KW-1133">Transmembrane helix</keyword>
<dbReference type="InParanoid" id="A0A1Y1UMN5"/>
<dbReference type="GO" id="GO:0031505">
    <property type="term" value="P:fungal-type cell wall organization"/>
    <property type="evidence" value="ECO:0007669"/>
    <property type="project" value="TreeGrafter"/>
</dbReference>
<keyword evidence="8" id="KW-0961">Cell wall biogenesis/degradation</keyword>
<organism evidence="11 12">
    <name type="scientific">Kockovaella imperatae</name>
    <dbReference type="NCBI Taxonomy" id="4999"/>
    <lineage>
        <taxon>Eukaryota</taxon>
        <taxon>Fungi</taxon>
        <taxon>Dikarya</taxon>
        <taxon>Basidiomycota</taxon>
        <taxon>Agaricomycotina</taxon>
        <taxon>Tremellomycetes</taxon>
        <taxon>Tremellales</taxon>
        <taxon>Cuniculitremaceae</taxon>
        <taxon>Kockovaella</taxon>
    </lineage>
</organism>
<evidence type="ECO:0000313" key="12">
    <source>
        <dbReference type="Proteomes" id="UP000193218"/>
    </source>
</evidence>
<dbReference type="InterPro" id="IPR005629">
    <property type="entry name" value="Skn1/Kre6/Sbg1"/>
</dbReference>
<dbReference type="EMBL" id="NBSH01000003">
    <property type="protein sequence ID" value="ORX39318.1"/>
    <property type="molecule type" value="Genomic_DNA"/>
</dbReference>
<keyword evidence="7" id="KW-0325">Glycoprotein</keyword>
<feature type="domain" description="GH16" evidence="10">
    <location>
        <begin position="125"/>
        <end position="501"/>
    </location>
</feature>
<dbReference type="PANTHER" id="PTHR31361:SF1">
    <property type="entry name" value="BETA-GLUCAN SYNTHESIS-ASSOCIATED PROTEIN KRE6-RELATED"/>
    <property type="match status" value="1"/>
</dbReference>
<keyword evidence="12" id="KW-1185">Reference proteome</keyword>
<dbReference type="FunCoup" id="A0A1Y1UMN5">
    <property type="interactions" value="57"/>
</dbReference>